<dbReference type="InterPro" id="IPR025332">
    <property type="entry name" value="DUF4238"/>
</dbReference>
<dbReference type="AlphaFoldDB" id="A0A1H0QQB3"/>
<gene>
    <name evidence="1" type="ORF">SAMN04489867_1675</name>
</gene>
<evidence type="ECO:0008006" key="3">
    <source>
        <dbReference type="Google" id="ProtNLM"/>
    </source>
</evidence>
<dbReference type="Pfam" id="PF14022">
    <property type="entry name" value="DUF4238"/>
    <property type="match status" value="1"/>
</dbReference>
<dbReference type="Proteomes" id="UP000199077">
    <property type="component" value="Chromosome I"/>
</dbReference>
<name>A0A1H0QQB3_9MICO</name>
<accession>A0A1H0QQB3</accession>
<evidence type="ECO:0000313" key="2">
    <source>
        <dbReference type="Proteomes" id="UP000199077"/>
    </source>
</evidence>
<keyword evidence="2" id="KW-1185">Reference proteome</keyword>
<organism evidence="1 2">
    <name type="scientific">Pedococcus dokdonensis</name>
    <dbReference type="NCBI Taxonomy" id="443156"/>
    <lineage>
        <taxon>Bacteria</taxon>
        <taxon>Bacillati</taxon>
        <taxon>Actinomycetota</taxon>
        <taxon>Actinomycetes</taxon>
        <taxon>Micrococcales</taxon>
        <taxon>Intrasporangiaceae</taxon>
        <taxon>Pedococcus</taxon>
    </lineage>
</organism>
<protein>
    <recommendedName>
        <fullName evidence="3">DUF4238 domain-containing protein</fullName>
    </recommendedName>
</protein>
<reference evidence="2" key="1">
    <citation type="submission" date="2016-10" db="EMBL/GenBank/DDBJ databases">
        <authorList>
            <person name="Varghese N."/>
            <person name="Submissions S."/>
        </authorList>
    </citation>
    <scope>NUCLEOTIDE SEQUENCE [LARGE SCALE GENOMIC DNA]</scope>
    <source>
        <strain evidence="2">DSM 22329</strain>
    </source>
</reference>
<evidence type="ECO:0000313" key="1">
    <source>
        <dbReference type="EMBL" id="SDP18878.1"/>
    </source>
</evidence>
<dbReference type="EMBL" id="LT629711">
    <property type="protein sequence ID" value="SDP18878.1"/>
    <property type="molecule type" value="Genomic_DNA"/>
</dbReference>
<proteinExistence type="predicted"/>
<sequence length="354" mass="40202">MPSATNDHIVPRMYLKRFAKLGGREDRIAAALVEKAAEESFVTSTRNVGSEKGFYWGVDPDGVPHHDVEELLTRIESDATPAFRRILDTGTSPRDNAFPNQWPPDTGTRSSIAWWLAAQTLRTNPQRERVWRLEGEGLKPGRSLGRADLHLAYIVEALAPLAWLIYMRPWGFGFTNLCLFTSDSPVHIVNADDNDDPARASTYWDIYVPLDSHRFLFLPGALHRERARLMRDHFINLPGGLAIALNALIIESAHRHLLWHPDHDPRDRSRVADALKMRRSRQGTGGTRSLIQYDALSPEYGIERRWLERHTWDHPSEAPPSARDGLTDVEAIDTAEGMMATLERAMNDYKNMQK</sequence>